<evidence type="ECO:0000313" key="2">
    <source>
        <dbReference type="Proteomes" id="UP001273209"/>
    </source>
</evidence>
<name>A0AAE1J6Y0_9HYPO</name>
<dbReference type="EMBL" id="JAWRVG010000016">
    <property type="protein sequence ID" value="KAK4074789.1"/>
    <property type="molecule type" value="Genomic_DNA"/>
</dbReference>
<gene>
    <name evidence="1" type="ORF">Triagg1_4938</name>
</gene>
<reference evidence="1" key="1">
    <citation type="submission" date="2023-11" db="EMBL/GenBank/DDBJ databases">
        <title>The genome sequences of three competitors of mushroom-forming fungi.</title>
        <authorList>
            <person name="Beijen E."/>
            <person name="Ohm R.A."/>
        </authorList>
    </citation>
    <scope>NUCLEOTIDE SEQUENCE</scope>
    <source>
        <strain evidence="1">CBS 100526</strain>
    </source>
</reference>
<dbReference type="AlphaFoldDB" id="A0AAE1J6Y0"/>
<dbReference type="GeneID" id="87919301"/>
<sequence length="131" mass="13555">MYSYTLDVNVSGNMKLCRLVVGCMLTGWSSRSQCNGPSGTLHLHACTSTSALAARLGHSALADVRFASLATAQKLPHPGQLELPWPDLRVRVAGGGGTGTCAGQGGDPKDVRLCALEGSQRSNAAIARSCS</sequence>
<dbReference type="Proteomes" id="UP001273209">
    <property type="component" value="Unassembled WGS sequence"/>
</dbReference>
<protein>
    <submittedName>
        <fullName evidence="1">Uncharacterized protein</fullName>
    </submittedName>
</protein>
<dbReference type="RefSeq" id="XP_062756119.1">
    <property type="nucleotide sequence ID" value="XM_062899396.1"/>
</dbReference>
<organism evidence="1 2">
    <name type="scientific">Trichoderma aggressivum f. europaeum</name>
    <dbReference type="NCBI Taxonomy" id="173218"/>
    <lineage>
        <taxon>Eukaryota</taxon>
        <taxon>Fungi</taxon>
        <taxon>Dikarya</taxon>
        <taxon>Ascomycota</taxon>
        <taxon>Pezizomycotina</taxon>
        <taxon>Sordariomycetes</taxon>
        <taxon>Hypocreomycetidae</taxon>
        <taxon>Hypocreales</taxon>
        <taxon>Hypocreaceae</taxon>
        <taxon>Trichoderma</taxon>
    </lineage>
</organism>
<proteinExistence type="predicted"/>
<comment type="caution">
    <text evidence="1">The sequence shown here is derived from an EMBL/GenBank/DDBJ whole genome shotgun (WGS) entry which is preliminary data.</text>
</comment>
<evidence type="ECO:0000313" key="1">
    <source>
        <dbReference type="EMBL" id="KAK4074789.1"/>
    </source>
</evidence>
<keyword evidence="2" id="KW-1185">Reference proteome</keyword>
<accession>A0AAE1J6Y0</accession>